<proteinExistence type="predicted"/>
<evidence type="ECO:0000313" key="2">
    <source>
        <dbReference type="EMBL" id="KAL5111006.1"/>
    </source>
</evidence>
<dbReference type="EMBL" id="JAKROA010000002">
    <property type="protein sequence ID" value="KAL5111006.1"/>
    <property type="molecule type" value="Genomic_DNA"/>
</dbReference>
<feature type="region of interest" description="Disordered" evidence="1">
    <location>
        <begin position="458"/>
        <end position="564"/>
    </location>
</feature>
<dbReference type="InterPro" id="IPR035892">
    <property type="entry name" value="C2_domain_sf"/>
</dbReference>
<feature type="region of interest" description="Disordered" evidence="1">
    <location>
        <begin position="200"/>
        <end position="372"/>
    </location>
</feature>
<keyword evidence="3" id="KW-1185">Reference proteome</keyword>
<evidence type="ECO:0000256" key="1">
    <source>
        <dbReference type="SAM" id="MobiDB-lite"/>
    </source>
</evidence>
<protein>
    <recommendedName>
        <fullName evidence="4">C2 domain-containing protein</fullName>
    </recommendedName>
</protein>
<feature type="compositionally biased region" description="Polar residues" evidence="1">
    <location>
        <begin position="502"/>
        <end position="523"/>
    </location>
</feature>
<dbReference type="Proteomes" id="UP001651158">
    <property type="component" value="Unassembled WGS sequence"/>
</dbReference>
<dbReference type="SUPFAM" id="SSF49562">
    <property type="entry name" value="C2 domain (Calcium/lipid-binding domain, CaLB)"/>
    <property type="match status" value="1"/>
</dbReference>
<gene>
    <name evidence="2" type="ORF">TcWFU_009995</name>
</gene>
<organism evidence="2 3">
    <name type="scientific">Taenia crassiceps</name>
    <dbReference type="NCBI Taxonomy" id="6207"/>
    <lineage>
        <taxon>Eukaryota</taxon>
        <taxon>Metazoa</taxon>
        <taxon>Spiralia</taxon>
        <taxon>Lophotrochozoa</taxon>
        <taxon>Platyhelminthes</taxon>
        <taxon>Cestoda</taxon>
        <taxon>Eucestoda</taxon>
        <taxon>Cyclophyllidea</taxon>
        <taxon>Taeniidae</taxon>
        <taxon>Taenia</taxon>
    </lineage>
</organism>
<feature type="compositionally biased region" description="Polar residues" evidence="1">
    <location>
        <begin position="221"/>
        <end position="230"/>
    </location>
</feature>
<name>A0ABR4QMX5_9CEST</name>
<feature type="compositionally biased region" description="Low complexity" evidence="1">
    <location>
        <begin position="350"/>
        <end position="367"/>
    </location>
</feature>
<dbReference type="Gene3D" id="2.60.40.150">
    <property type="entry name" value="C2 domain"/>
    <property type="match status" value="1"/>
</dbReference>
<reference evidence="2 3" key="1">
    <citation type="journal article" date="2022" name="Front. Cell. Infect. Microbiol.">
        <title>The Genomes of Two Strains of Taenia crassiceps the Animal Model for the Study of Human Cysticercosis.</title>
        <authorList>
            <person name="Bobes R.J."/>
            <person name="Estrada K."/>
            <person name="Rios-Valencia D.G."/>
            <person name="Calderon-Gallegos A."/>
            <person name="de la Torre P."/>
            <person name="Carrero J.C."/>
            <person name="Sanchez-Flores A."/>
            <person name="Laclette J.P."/>
        </authorList>
    </citation>
    <scope>NUCLEOTIDE SEQUENCE [LARGE SCALE GENOMIC DNA]</scope>
    <source>
        <strain evidence="2">WFUcys</strain>
    </source>
</reference>
<dbReference type="CDD" id="cd00603">
    <property type="entry name" value="IPT_PCSR"/>
    <property type="match status" value="1"/>
</dbReference>
<dbReference type="InterPro" id="IPR013783">
    <property type="entry name" value="Ig-like_fold"/>
</dbReference>
<feature type="compositionally biased region" description="Polar residues" evidence="1">
    <location>
        <begin position="244"/>
        <end position="267"/>
    </location>
</feature>
<dbReference type="Gene3D" id="2.60.40.10">
    <property type="entry name" value="Immunoglobulins"/>
    <property type="match status" value="1"/>
</dbReference>
<evidence type="ECO:0008006" key="4">
    <source>
        <dbReference type="Google" id="ProtNLM"/>
    </source>
</evidence>
<sequence length="639" mass="69927">MLGALRNPPRIVTVRDRKDNCKWKVKIKGGKKTMESYTINDPNGNPTWDFEATLEIVDVNQPVVIKVTDSDDHHVGQVVIPLVQIPPRAAGSSAKPATSANLRVSELEPTKKVSEVYGSLYYWIWAESYYDGFGPDKSSKASLISSDRIHRSASRISSHLHRHRDKDDGASIAGSSLSMYSTASGKKKHWYQKNPIKHIHDKHSSGASHLGSKHGGELGYSMSQSMSSLFPTEHDGSLLDGRSGNASDISAGSNAVSTDVNFKTPTAENPFPRVGSNRRMARPPTLASKVTNNPETVSKRPTIPPERQKRRNEHTASSKVIEKEPPPASSDEGDDIRTQPLSSALEAPFSNSEPPSLLSISPSTGSPNSETEVHVFGKNLRESTMRHAVLLVDDYTVANYNWSISEGSWTEEPLATHRLTLKVPPKKDASGSDEVWIDVETMGHGRLRCPSPFVYRTTEKLPEKSQSPSKLPETGFIRNSSIRLSDNRARRSVRKPAETTPLKASNSPTTEKSGFVRNSSIRLSDTRVHRSTRVAKPQPTLPTFVEIPSGAGNRSSGLGSEDSFSETAAPGAAIYSVAEVHIDSLADAEAVIAKLRGEISGLTTELSRKAADVDRVSADLCRLRLRLLEDGMFKYLERV</sequence>
<comment type="caution">
    <text evidence="2">The sequence shown here is derived from an EMBL/GenBank/DDBJ whole genome shotgun (WGS) entry which is preliminary data.</text>
</comment>
<evidence type="ECO:0000313" key="3">
    <source>
        <dbReference type="Proteomes" id="UP001651158"/>
    </source>
</evidence>
<accession>A0ABR4QMX5</accession>
<feature type="compositionally biased region" description="Basic and acidic residues" evidence="1">
    <location>
        <begin position="313"/>
        <end position="325"/>
    </location>
</feature>